<dbReference type="Gene3D" id="1.25.10.10">
    <property type="entry name" value="Leucine-rich Repeat Variant"/>
    <property type="match status" value="2"/>
</dbReference>
<name>A0ABQ8FMX4_9FUNG</name>
<comment type="caution">
    <text evidence="3">The sequence shown here is derived from an EMBL/GenBank/DDBJ whole genome shotgun (WGS) entry which is preliminary data.</text>
</comment>
<dbReference type="SUPFAM" id="SSF48371">
    <property type="entry name" value="ARM repeat"/>
    <property type="match status" value="1"/>
</dbReference>
<accession>A0ABQ8FMX4</accession>
<feature type="domain" description="Cilia- and flagella-associated protein 69 ARM repeats" evidence="2">
    <location>
        <begin position="82"/>
        <end position="140"/>
    </location>
</feature>
<dbReference type="InterPro" id="IPR016024">
    <property type="entry name" value="ARM-type_fold"/>
</dbReference>
<proteinExistence type="predicted"/>
<feature type="domain" description="Cilia- and flagella-associated protein 69 ARM repeats" evidence="2">
    <location>
        <begin position="260"/>
        <end position="819"/>
    </location>
</feature>
<dbReference type="Proteomes" id="UP001648503">
    <property type="component" value="Unassembled WGS sequence"/>
</dbReference>
<feature type="region of interest" description="Disordered" evidence="1">
    <location>
        <begin position="1"/>
        <end position="23"/>
    </location>
</feature>
<dbReference type="PANTHER" id="PTHR14716:SF0">
    <property type="entry name" value="CILIA- AND FLAGELLA-ASSOCIATED PROTEIN 69"/>
    <property type="match status" value="1"/>
</dbReference>
<protein>
    <recommendedName>
        <fullName evidence="2">Cilia- and flagella-associated protein 69 ARM repeats domain-containing protein</fullName>
    </recommendedName>
</protein>
<dbReference type="InterPro" id="IPR048733">
    <property type="entry name" value="CFA69_ARM_dom"/>
</dbReference>
<dbReference type="InterPro" id="IPR048732">
    <property type="entry name" value="CFA69"/>
</dbReference>
<gene>
    <name evidence="3" type="ORF">BASA50_002951</name>
</gene>
<dbReference type="EMBL" id="JAFCIX010000063">
    <property type="protein sequence ID" value="KAH6599609.1"/>
    <property type="molecule type" value="Genomic_DNA"/>
</dbReference>
<dbReference type="InterPro" id="IPR011989">
    <property type="entry name" value="ARM-like"/>
</dbReference>
<evidence type="ECO:0000313" key="3">
    <source>
        <dbReference type="EMBL" id="KAH6599609.1"/>
    </source>
</evidence>
<sequence length="912" mass="103074">MATTANTPLPPSLTHHELPDDGHHKFYDQRQRQLHNLPIPAASLHPLSKVAKTRLAPIEPTRLSSIMPTLHSIARPNTRNDIDLSKIVLLFTGRHTYQLYERHVAVLIKLAKVYQSGVTCNDIHILATVLHLAFEKVTEGGVDLIPPIIVLVERLLCFEVTLKDMQKSNGLRENITLLHNSLSKLLILKNDTLSPIVAEAVFTYSGGIKIDTEAANTHRIVFSLKRDAVVSTIGAGKTVKAKEKERAEQTQLMLAATSKSHLVKDIAELLRSELTMIGRMSLLKCLRQLSWSDECVRMAVDVGVFQALCHLTKESQPPVTFYVIEVLWNALSGSCGREVAQILGTMECLEVLKELFDDLALNGHCQADKQLRNDILTVFIFIVNSYSECVSIFFDSGLLDSISMFLIHPELNKTEMVSGRAGLTSGNDDFDFKRLLFTLSHKMVAHAEILSAFLEDGLIKLMMLYLVPNSKNPVISLWSEPQLRSLQIRALGLLSNLIPKISREFRLIDGYTGLVKFLEYIIQQECSSSSSHIDTSRERHRVLRALLGVVLNLTEVGPTAKKTLVSLNIFVYLLELLGESVQEINIRCMSLMICSSLCRGYRANKTVFGDYNGVKTVIPFLKYRSADPVEQESVILAVVECIWGSVSGNYINEDMLFQNEGVVFLLDILEVATTKTRRHVLGCLLDLLENPKCIYHVLQWRMHRNVHKGIEHLLIEIWNSEEAELGVSQGPFGFIDPTNNTPLHGTKQKTIDLASKGTKLEGGGAIHEIQENMRAKVYSMFSKLGFDRFHETFSINERVKLALISKYLDFKIGEVWIEIADELGFEGIRPVSPDQDCIDTVRSVLQTKYDSVYQRQTEIQRQSDEMKHKQELAFYDELKTREAFHVRREMTPGAMNGRYRKVKKQQQQQQQQ</sequence>
<reference evidence="3 4" key="1">
    <citation type="submission" date="2021-02" db="EMBL/GenBank/DDBJ databases">
        <title>Variation within the Batrachochytrium salamandrivorans European outbreak.</title>
        <authorList>
            <person name="Kelly M."/>
            <person name="Pasmans F."/>
            <person name="Shea T.P."/>
            <person name="Munoz J.F."/>
            <person name="Carranza S."/>
            <person name="Cuomo C.A."/>
            <person name="Martel A."/>
        </authorList>
    </citation>
    <scope>NUCLEOTIDE SEQUENCE [LARGE SCALE GENOMIC DNA]</scope>
    <source>
        <strain evidence="3 4">AMFP18/2</strain>
    </source>
</reference>
<evidence type="ECO:0000256" key="1">
    <source>
        <dbReference type="SAM" id="MobiDB-lite"/>
    </source>
</evidence>
<organism evidence="3 4">
    <name type="scientific">Batrachochytrium salamandrivorans</name>
    <dbReference type="NCBI Taxonomy" id="1357716"/>
    <lineage>
        <taxon>Eukaryota</taxon>
        <taxon>Fungi</taxon>
        <taxon>Fungi incertae sedis</taxon>
        <taxon>Chytridiomycota</taxon>
        <taxon>Chytridiomycota incertae sedis</taxon>
        <taxon>Chytridiomycetes</taxon>
        <taxon>Rhizophydiales</taxon>
        <taxon>Rhizophydiales incertae sedis</taxon>
        <taxon>Batrachochytrium</taxon>
    </lineage>
</organism>
<dbReference type="PANTHER" id="PTHR14716">
    <property type="entry name" value="CILIA- AND FLAGELLA-ASSOCIATED PROTEIN 69"/>
    <property type="match status" value="1"/>
</dbReference>
<evidence type="ECO:0000259" key="2">
    <source>
        <dbReference type="Pfam" id="PF21049"/>
    </source>
</evidence>
<feature type="compositionally biased region" description="Basic and acidic residues" evidence="1">
    <location>
        <begin position="14"/>
        <end position="23"/>
    </location>
</feature>
<dbReference type="Pfam" id="PF21049">
    <property type="entry name" value="CFA69_ARM_rpt"/>
    <property type="match status" value="2"/>
</dbReference>
<evidence type="ECO:0000313" key="4">
    <source>
        <dbReference type="Proteomes" id="UP001648503"/>
    </source>
</evidence>
<keyword evidence="4" id="KW-1185">Reference proteome</keyword>